<dbReference type="OrthoDB" id="445712at2759"/>
<dbReference type="GO" id="GO:0001680">
    <property type="term" value="P:tRNA 3'-terminal CCA addition"/>
    <property type="evidence" value="ECO:0007669"/>
    <property type="project" value="TreeGrafter"/>
</dbReference>
<dbReference type="Pfam" id="PF01743">
    <property type="entry name" value="PolyA_pol"/>
    <property type="match status" value="1"/>
</dbReference>
<dbReference type="VEuPathDB" id="MicrosporidiaDB:NEQG_01267"/>
<evidence type="ECO:0000313" key="6">
    <source>
        <dbReference type="EMBL" id="EIJ88577.1"/>
    </source>
</evidence>
<keyword evidence="2 4" id="KW-0808">Transferase</keyword>
<keyword evidence="3 4" id="KW-0694">RNA-binding</keyword>
<evidence type="ECO:0000256" key="1">
    <source>
        <dbReference type="ARBA" id="ARBA00007265"/>
    </source>
</evidence>
<gene>
    <name evidence="6" type="ORF">NEQG_01267</name>
</gene>
<dbReference type="InterPro" id="IPR002646">
    <property type="entry name" value="PolA_pol_head_dom"/>
</dbReference>
<evidence type="ECO:0000256" key="4">
    <source>
        <dbReference type="RuleBase" id="RU003953"/>
    </source>
</evidence>
<name>I3EH80_NEMP3</name>
<dbReference type="PANTHER" id="PTHR13734">
    <property type="entry name" value="TRNA-NUCLEOTIDYLTRANSFERASE"/>
    <property type="match status" value="1"/>
</dbReference>
<dbReference type="SUPFAM" id="SSF81891">
    <property type="entry name" value="Poly A polymerase C-terminal region-like"/>
    <property type="match status" value="1"/>
</dbReference>
<dbReference type="GO" id="GO:0052927">
    <property type="term" value="F:CC tRNA cytidylyltransferase activity"/>
    <property type="evidence" value="ECO:0007669"/>
    <property type="project" value="TreeGrafter"/>
</dbReference>
<dbReference type="InParanoid" id="I3EH80"/>
<dbReference type="Proteomes" id="UP000002872">
    <property type="component" value="Unassembled WGS sequence"/>
</dbReference>
<dbReference type="Gene3D" id="1.10.3090.10">
    <property type="entry name" value="cca-adding enzyme, domain 2"/>
    <property type="match status" value="1"/>
</dbReference>
<dbReference type="SUPFAM" id="SSF81301">
    <property type="entry name" value="Nucleotidyltransferase"/>
    <property type="match status" value="1"/>
</dbReference>
<evidence type="ECO:0000256" key="3">
    <source>
        <dbReference type="ARBA" id="ARBA00022884"/>
    </source>
</evidence>
<feature type="domain" description="Poly A polymerase head" evidence="5">
    <location>
        <begin position="29"/>
        <end position="165"/>
    </location>
</feature>
<proteinExistence type="inferred from homology"/>
<dbReference type="InterPro" id="IPR043519">
    <property type="entry name" value="NT_sf"/>
</dbReference>
<dbReference type="GO" id="GO:0052929">
    <property type="term" value="F:ATP:3'-cytidine-cytidine-tRNA adenylyltransferase activity"/>
    <property type="evidence" value="ECO:0007669"/>
    <property type="project" value="TreeGrafter"/>
</dbReference>
<dbReference type="GO" id="GO:0003723">
    <property type="term" value="F:RNA binding"/>
    <property type="evidence" value="ECO:0007669"/>
    <property type="project" value="UniProtKB-KW"/>
</dbReference>
<sequence>MLRITPIEEKLFTELLEYNDKIGLDMTFRVAGGWVRDRLMGIPCDDIDIAIDRSSGAVFTAGFITHLHGKSEEVRGYHVIECNHEKSKHLETASLRYMDLSIDFVALRTEEYTDTRIPTVRTGTPQEDANRRDITINALFYNINTRAIEDYTERGLPDIKNKKIRTPLDPMETFLDDPLRILRVLRFASRLSFEIVPEILSVLNKPSLHDKLNRVVSKERVGCEIKKTLSHTGYITAIKTMAQYRIVHALFPDVNLSFEDVCAFTDTLSVLQGITDHPCTAIPSEEVYILRIFILLQNNLHIKKGKGTLTEYVIKELLKWTKIEREKIVQIERSLLKIDGLMGITCPENDWLVRVSRELGPHIEHSFTLYDIIQKLKKQEKINVLSVYSKILSNGYKNIYLEKGPVECSVILEALNIKKQDVSKYMERSTQLSIIHQTKDTEYILTLLKKEFSIPQDT</sequence>
<dbReference type="CDD" id="cd05398">
    <property type="entry name" value="NT_ClassII-CCAase"/>
    <property type="match status" value="1"/>
</dbReference>
<reference evidence="6" key="1">
    <citation type="submission" date="2011-01" db="EMBL/GenBank/DDBJ databases">
        <title>The Genome Sequence of Nematocida parisii strain ERTm3.</title>
        <authorList>
            <consortium name="The Broad Institute Genome Sequencing Platform"/>
            <consortium name="The Broad Institute Genome Sequencing Center for Infectious Disease"/>
            <person name="Cuomo C."/>
            <person name="Troemel E."/>
            <person name="Young S.K."/>
            <person name="Zeng Q."/>
            <person name="Gargeya S."/>
            <person name="Fitzgerald M."/>
            <person name="Haas B."/>
            <person name="Abouelleil A."/>
            <person name="Alvarado L."/>
            <person name="Arachchi H.M."/>
            <person name="Berlin A."/>
            <person name="Chapman S.B."/>
            <person name="Gearin G."/>
            <person name="Goldberg J."/>
            <person name="Griggs A."/>
            <person name="Gujja S."/>
            <person name="Hansen M."/>
            <person name="Heiman D."/>
            <person name="Howarth C."/>
            <person name="Larimer J."/>
            <person name="Lui A."/>
            <person name="MacDonald P.J.P."/>
            <person name="McCowen C."/>
            <person name="Montmayeur A."/>
            <person name="Murphy C."/>
            <person name="Neiman D."/>
            <person name="Pearson M."/>
            <person name="Priest M."/>
            <person name="Roberts A."/>
            <person name="Saif S."/>
            <person name="Shea T."/>
            <person name="Sisk P."/>
            <person name="Stolte C."/>
            <person name="Sykes S."/>
            <person name="Wortman J."/>
            <person name="Nusbaum C."/>
            <person name="Birren B."/>
        </authorList>
    </citation>
    <scope>NUCLEOTIDE SEQUENCE</scope>
    <source>
        <strain evidence="6">ERTm3</strain>
    </source>
</reference>
<comment type="similarity">
    <text evidence="1 4">Belongs to the tRNA nucleotidyltransferase/poly(A) polymerase family.</text>
</comment>
<organism evidence="6 7">
    <name type="scientific">Nematocida parisii (strain ERTm3)</name>
    <name type="common">Nematode killer fungus</name>
    <dbReference type="NCBI Taxonomy" id="935791"/>
    <lineage>
        <taxon>Eukaryota</taxon>
        <taxon>Fungi</taxon>
        <taxon>Fungi incertae sedis</taxon>
        <taxon>Microsporidia</taxon>
        <taxon>Nematocida</taxon>
    </lineage>
</organism>
<dbReference type="AlphaFoldDB" id="I3EH80"/>
<dbReference type="Gene3D" id="3.30.460.10">
    <property type="entry name" value="Beta Polymerase, domain 2"/>
    <property type="match status" value="1"/>
</dbReference>
<keyword evidence="7" id="KW-1185">Reference proteome</keyword>
<evidence type="ECO:0000256" key="2">
    <source>
        <dbReference type="ARBA" id="ARBA00022679"/>
    </source>
</evidence>
<dbReference type="PANTHER" id="PTHR13734:SF5">
    <property type="entry name" value="CCA TRNA NUCLEOTIDYLTRANSFERASE, MITOCHONDRIAL"/>
    <property type="match status" value="1"/>
</dbReference>
<evidence type="ECO:0000259" key="5">
    <source>
        <dbReference type="Pfam" id="PF01743"/>
    </source>
</evidence>
<dbReference type="STRING" id="935791.I3EH80"/>
<dbReference type="EMBL" id="GL870878">
    <property type="protein sequence ID" value="EIJ88577.1"/>
    <property type="molecule type" value="Genomic_DNA"/>
</dbReference>
<dbReference type="FunCoup" id="I3EH80">
    <property type="interactions" value="232"/>
</dbReference>
<dbReference type="OMA" id="VIECNHE"/>
<protein>
    <submittedName>
        <fullName evidence="6">tRNA-nucleotidyltransferase</fullName>
    </submittedName>
</protein>
<dbReference type="HOGENOM" id="CLU_019592_0_1_1"/>
<accession>I3EH80</accession>
<evidence type="ECO:0000313" key="7">
    <source>
        <dbReference type="Proteomes" id="UP000002872"/>
    </source>
</evidence>